<name>A0A9N9A1Q5_9GLOM</name>
<organism evidence="1 2">
    <name type="scientific">Dentiscutata erythropus</name>
    <dbReference type="NCBI Taxonomy" id="1348616"/>
    <lineage>
        <taxon>Eukaryota</taxon>
        <taxon>Fungi</taxon>
        <taxon>Fungi incertae sedis</taxon>
        <taxon>Mucoromycota</taxon>
        <taxon>Glomeromycotina</taxon>
        <taxon>Glomeromycetes</taxon>
        <taxon>Diversisporales</taxon>
        <taxon>Gigasporaceae</taxon>
        <taxon>Dentiscutata</taxon>
    </lineage>
</organism>
<gene>
    <name evidence="1" type="ORF">DERYTH_LOCUS3575</name>
</gene>
<dbReference type="EMBL" id="CAJVPY010001278">
    <property type="protein sequence ID" value="CAG8514954.1"/>
    <property type="molecule type" value="Genomic_DNA"/>
</dbReference>
<accession>A0A9N9A1Q5</accession>
<comment type="caution">
    <text evidence="1">The sequence shown here is derived from an EMBL/GenBank/DDBJ whole genome shotgun (WGS) entry which is preliminary data.</text>
</comment>
<keyword evidence="2" id="KW-1185">Reference proteome</keyword>
<dbReference type="Proteomes" id="UP000789405">
    <property type="component" value="Unassembled WGS sequence"/>
</dbReference>
<feature type="non-terminal residue" evidence="1">
    <location>
        <position position="1"/>
    </location>
</feature>
<evidence type="ECO:0000313" key="1">
    <source>
        <dbReference type="EMBL" id="CAG8514954.1"/>
    </source>
</evidence>
<dbReference type="AlphaFoldDB" id="A0A9N9A1Q5"/>
<evidence type="ECO:0000313" key="2">
    <source>
        <dbReference type="Proteomes" id="UP000789405"/>
    </source>
</evidence>
<protein>
    <submittedName>
        <fullName evidence="1">10133_t:CDS:1</fullName>
    </submittedName>
</protein>
<reference evidence="1" key="1">
    <citation type="submission" date="2021-06" db="EMBL/GenBank/DDBJ databases">
        <authorList>
            <person name="Kallberg Y."/>
            <person name="Tangrot J."/>
            <person name="Rosling A."/>
        </authorList>
    </citation>
    <scope>NUCLEOTIDE SEQUENCE</scope>
    <source>
        <strain evidence="1">MA453B</strain>
    </source>
</reference>
<proteinExistence type="predicted"/>
<sequence length="77" mass="8834">ETITTPTNNKKNYFNLLYDTPESMEGVNEHQTKDKQHSVKRVKANTMQNDQTNTQLPTTAIISTKEHINTTDDNNKL</sequence>